<evidence type="ECO:0000256" key="2">
    <source>
        <dbReference type="ARBA" id="ARBA00023295"/>
    </source>
</evidence>
<evidence type="ECO:0000256" key="1">
    <source>
        <dbReference type="ARBA" id="ARBA00022801"/>
    </source>
</evidence>
<dbReference type="AlphaFoldDB" id="A0AAW2YPS7"/>
<dbReference type="PROSITE" id="PS51910">
    <property type="entry name" value="GH18_2"/>
    <property type="match status" value="1"/>
</dbReference>
<dbReference type="InterPro" id="IPR017853">
    <property type="entry name" value="GH"/>
</dbReference>
<dbReference type="GO" id="GO:0005975">
    <property type="term" value="P:carbohydrate metabolic process"/>
    <property type="evidence" value="ECO:0007669"/>
    <property type="project" value="InterPro"/>
</dbReference>
<dbReference type="Gene3D" id="3.20.20.80">
    <property type="entry name" value="Glycosidases"/>
    <property type="match status" value="1"/>
</dbReference>
<evidence type="ECO:0000313" key="6">
    <source>
        <dbReference type="EMBL" id="KAL0478830.1"/>
    </source>
</evidence>
<keyword evidence="2 3" id="KW-0326">Glycosidase</keyword>
<gene>
    <name evidence="6" type="ORF">AKO1_008255</name>
</gene>
<dbReference type="GO" id="GO:0004553">
    <property type="term" value="F:hydrolase activity, hydrolyzing O-glycosyl compounds"/>
    <property type="evidence" value="ECO:0007669"/>
    <property type="project" value="InterPro"/>
</dbReference>
<keyword evidence="1 3" id="KW-0378">Hydrolase</keyword>
<dbReference type="InterPro" id="IPR001579">
    <property type="entry name" value="Glyco_hydro_18_chit_AS"/>
</dbReference>
<dbReference type="Proteomes" id="UP001431209">
    <property type="component" value="Unassembled WGS sequence"/>
</dbReference>
<organism evidence="6 7">
    <name type="scientific">Acrasis kona</name>
    <dbReference type="NCBI Taxonomy" id="1008807"/>
    <lineage>
        <taxon>Eukaryota</taxon>
        <taxon>Discoba</taxon>
        <taxon>Heterolobosea</taxon>
        <taxon>Tetramitia</taxon>
        <taxon>Eutetramitia</taxon>
        <taxon>Acrasidae</taxon>
        <taxon>Acrasis</taxon>
    </lineage>
</organism>
<protein>
    <recommendedName>
        <fullName evidence="5">GH18 domain-containing protein</fullName>
    </recommendedName>
</protein>
<comment type="caution">
    <text evidence="6">The sequence shown here is derived from an EMBL/GenBank/DDBJ whole genome shotgun (WGS) entry which is preliminary data.</text>
</comment>
<feature type="domain" description="GH18" evidence="5">
    <location>
        <begin position="1"/>
        <end position="279"/>
    </location>
</feature>
<accession>A0AAW2YPS7</accession>
<evidence type="ECO:0000313" key="7">
    <source>
        <dbReference type="Proteomes" id="UP001431209"/>
    </source>
</evidence>
<reference evidence="6 7" key="1">
    <citation type="submission" date="2024-03" db="EMBL/GenBank/DDBJ databases">
        <title>The Acrasis kona genome and developmental transcriptomes reveal deep origins of eukaryotic multicellular pathways.</title>
        <authorList>
            <person name="Sheikh S."/>
            <person name="Fu C.-J."/>
            <person name="Brown M.W."/>
            <person name="Baldauf S.L."/>
        </authorList>
    </citation>
    <scope>NUCLEOTIDE SEQUENCE [LARGE SCALE GENOMIC DNA]</scope>
    <source>
        <strain evidence="6 7">ATCC MYA-3509</strain>
    </source>
</reference>
<evidence type="ECO:0000256" key="3">
    <source>
        <dbReference type="RuleBase" id="RU000489"/>
    </source>
</evidence>
<evidence type="ECO:0000256" key="4">
    <source>
        <dbReference type="RuleBase" id="RU004453"/>
    </source>
</evidence>
<comment type="similarity">
    <text evidence="4">Belongs to the glycosyl hydrolase 18 family.</text>
</comment>
<keyword evidence="7" id="KW-1185">Reference proteome</keyword>
<sequence>MPSYITVINLAFALPNLKYWKGKNNLEGTGLDFPVDFWAVKRAVEKLKSKNPKVRVQLSVGGASYYDWRNTDIQAAVHLVNDLGLDGIDIDYEPRNNHCSWETTTKGSCPSDKEFTNLIKNYRDTLPRNKKLTAAGWSTGPYGWEKYPAGRSPPIGGDSYGAFINPLRQVGSLLDSIYIMSYDADLVYNITQGYDAYRQLYKGELCIGIEIPPESWGKHVISMNEVDHLLSYMDDHGGNGVMLWALQEQPKVKAPNPTEIFQRACRHYKMQNCDQIVPH</sequence>
<dbReference type="Pfam" id="PF00704">
    <property type="entry name" value="Glyco_hydro_18"/>
    <property type="match status" value="1"/>
</dbReference>
<name>A0AAW2YPS7_9EUKA</name>
<dbReference type="EMBL" id="JAOPGA020000471">
    <property type="protein sequence ID" value="KAL0478830.1"/>
    <property type="molecule type" value="Genomic_DNA"/>
</dbReference>
<dbReference type="PROSITE" id="PS01095">
    <property type="entry name" value="GH18_1"/>
    <property type="match status" value="1"/>
</dbReference>
<evidence type="ECO:0000259" key="5">
    <source>
        <dbReference type="PROSITE" id="PS51910"/>
    </source>
</evidence>
<dbReference type="SUPFAM" id="SSF51445">
    <property type="entry name" value="(Trans)glycosidases"/>
    <property type="match status" value="1"/>
</dbReference>
<proteinExistence type="inferred from homology"/>
<dbReference type="InterPro" id="IPR001223">
    <property type="entry name" value="Glyco_hydro18_cat"/>
</dbReference>